<sequence length="234" mass="26488">MSTRAVVIDHFSDVLCVWAYVAQIRVDELQRKFGQQVHLHYHFIPLFAVTEKRIGEGWHDRGGYAGFGEHVLEVCEKFEHVRINGDVWRGDIPKSSANAHLFLKAVQVLEQNGEIDSQARAEFDGHSLFEETAWRLRQAFFRDNRNISRRECQLALAEEMGLPTDRITALLQDGSAMAALCRDIELCKEYGVGGSPTYVLNEGRQKLYGNVGYKVIAANVQEVLHQPAAQASWC</sequence>
<keyword evidence="2" id="KW-1185">Reference proteome</keyword>
<dbReference type="Pfam" id="PF13743">
    <property type="entry name" value="Thioredoxin_5"/>
    <property type="match status" value="1"/>
</dbReference>
<dbReference type="Proteomes" id="UP000055136">
    <property type="component" value="Chromosome"/>
</dbReference>
<accession>A0A0S2TH02</accession>
<dbReference type="KEGG" id="tee:Tel_15295"/>
<dbReference type="EMBL" id="CP013099">
    <property type="protein sequence ID" value="ALP54402.1"/>
    <property type="molecule type" value="Genomic_DNA"/>
</dbReference>
<gene>
    <name evidence="1" type="ORF">Tel_15295</name>
</gene>
<evidence type="ECO:0000313" key="2">
    <source>
        <dbReference type="Proteomes" id="UP000055136"/>
    </source>
</evidence>
<dbReference type="InterPro" id="IPR036249">
    <property type="entry name" value="Thioredoxin-like_sf"/>
</dbReference>
<dbReference type="Gene3D" id="3.40.30.10">
    <property type="entry name" value="Glutaredoxin"/>
    <property type="match status" value="1"/>
</dbReference>
<reference evidence="1" key="1">
    <citation type="submission" date="2015-10" db="EMBL/GenBank/DDBJ databases">
        <title>Description of Candidatus Tenderia electrophaga gen. nov, sp. nov., an Uncultivated Electroautotroph from a Biocathode Enrichment.</title>
        <authorList>
            <person name="Eddie B.J."/>
            <person name="Malanoski A.P."/>
            <person name="Wang Z."/>
            <person name="Hall R.J."/>
            <person name="Oh S.D."/>
            <person name="Heiner C."/>
            <person name="Lin B."/>
            <person name="Strycharz-Glaven S.M."/>
        </authorList>
    </citation>
    <scope>NUCLEOTIDE SEQUENCE [LARGE SCALE GENOMIC DNA]</scope>
    <source>
        <strain evidence="1">NRL1</strain>
    </source>
</reference>
<dbReference type="PANTHER" id="PTHR13887">
    <property type="entry name" value="GLUTATHIONE S-TRANSFERASE KAPPA"/>
    <property type="match status" value="1"/>
</dbReference>
<dbReference type="STRING" id="1748243.Tel_15295"/>
<protein>
    <submittedName>
        <fullName evidence="1">Uncharacterized protein</fullName>
    </submittedName>
</protein>
<name>A0A0S2TH02_9GAMM</name>
<dbReference type="SUPFAM" id="SSF52833">
    <property type="entry name" value="Thioredoxin-like"/>
    <property type="match status" value="1"/>
</dbReference>
<evidence type="ECO:0000313" key="1">
    <source>
        <dbReference type="EMBL" id="ALP54402.1"/>
    </source>
</evidence>
<organism evidence="1 2">
    <name type="scientific">Candidatus Tenderia electrophaga</name>
    <dbReference type="NCBI Taxonomy" id="1748243"/>
    <lineage>
        <taxon>Bacteria</taxon>
        <taxon>Pseudomonadati</taxon>
        <taxon>Pseudomonadota</taxon>
        <taxon>Gammaproteobacteria</taxon>
        <taxon>Candidatus Tenderiales</taxon>
        <taxon>Candidatus Tenderiaceae</taxon>
        <taxon>Candidatus Tenderia</taxon>
    </lineage>
</organism>
<dbReference type="PANTHER" id="PTHR13887:SF41">
    <property type="entry name" value="THIOREDOXIN SUPERFAMILY PROTEIN"/>
    <property type="match status" value="1"/>
</dbReference>
<proteinExistence type="predicted"/>
<dbReference type="AlphaFoldDB" id="A0A0S2TH02"/>